<dbReference type="Gene3D" id="2.30.30.60">
    <property type="match status" value="1"/>
</dbReference>
<dbReference type="Gene3D" id="3.30.70.100">
    <property type="match status" value="1"/>
</dbReference>
<evidence type="ECO:0000256" key="1">
    <source>
        <dbReference type="ARBA" id="ARBA00004651"/>
    </source>
</evidence>
<dbReference type="GO" id="GO:0008381">
    <property type="term" value="F:mechanosensitive monoatomic ion channel activity"/>
    <property type="evidence" value="ECO:0007669"/>
    <property type="project" value="InterPro"/>
</dbReference>
<dbReference type="STRING" id="1005928.SAMN04487859_1319"/>
<organism evidence="10 11">
    <name type="scientific">Roseovarius lutimaris</name>
    <dbReference type="NCBI Taxonomy" id="1005928"/>
    <lineage>
        <taxon>Bacteria</taxon>
        <taxon>Pseudomonadati</taxon>
        <taxon>Pseudomonadota</taxon>
        <taxon>Alphaproteobacteria</taxon>
        <taxon>Rhodobacterales</taxon>
        <taxon>Roseobacteraceae</taxon>
        <taxon>Roseovarius</taxon>
    </lineage>
</organism>
<evidence type="ECO:0000256" key="4">
    <source>
        <dbReference type="ARBA" id="ARBA00022692"/>
    </source>
</evidence>
<keyword evidence="7" id="KW-0407">Ion channel</keyword>
<evidence type="ECO:0000313" key="10">
    <source>
        <dbReference type="EMBL" id="SFO35618.1"/>
    </source>
</evidence>
<dbReference type="Pfam" id="PF21082">
    <property type="entry name" value="MS_channel_3rd"/>
    <property type="match status" value="1"/>
</dbReference>
<accession>A0A1I5GHW1</accession>
<keyword evidence="5 7" id="KW-1133">Transmembrane helix</keyword>
<evidence type="ECO:0000313" key="11">
    <source>
        <dbReference type="Proteomes" id="UP000198599"/>
    </source>
</evidence>
<dbReference type="GO" id="GO:0005886">
    <property type="term" value="C:plasma membrane"/>
    <property type="evidence" value="ECO:0007669"/>
    <property type="project" value="UniProtKB-SubCell"/>
</dbReference>
<dbReference type="OrthoDB" id="9793781at2"/>
<evidence type="ECO:0000256" key="7">
    <source>
        <dbReference type="RuleBase" id="RU369025"/>
    </source>
</evidence>
<dbReference type="Proteomes" id="UP000198599">
    <property type="component" value="Unassembled WGS sequence"/>
</dbReference>
<evidence type="ECO:0000259" key="8">
    <source>
        <dbReference type="Pfam" id="PF00924"/>
    </source>
</evidence>
<keyword evidence="11" id="KW-1185">Reference proteome</keyword>
<name>A0A1I5GHW1_9RHOB</name>
<keyword evidence="3" id="KW-1003">Cell membrane</keyword>
<keyword evidence="6 7" id="KW-0472">Membrane</keyword>
<evidence type="ECO:0000256" key="3">
    <source>
        <dbReference type="ARBA" id="ARBA00022475"/>
    </source>
</evidence>
<reference evidence="11" key="1">
    <citation type="submission" date="2016-10" db="EMBL/GenBank/DDBJ databases">
        <authorList>
            <person name="Varghese N."/>
            <person name="Submissions S."/>
        </authorList>
    </citation>
    <scope>NUCLEOTIDE SEQUENCE [LARGE SCALE GENOMIC DNA]</scope>
    <source>
        <strain evidence="11">DSM 28463</strain>
    </source>
</reference>
<dbReference type="InterPro" id="IPR049278">
    <property type="entry name" value="MS_channel_C"/>
</dbReference>
<keyword evidence="7" id="KW-0813">Transport</keyword>
<dbReference type="SUPFAM" id="SSF50182">
    <property type="entry name" value="Sm-like ribonucleoproteins"/>
    <property type="match status" value="1"/>
</dbReference>
<comment type="subunit">
    <text evidence="7">Homoheptamer.</text>
</comment>
<keyword evidence="7" id="KW-0997">Cell inner membrane</keyword>
<evidence type="ECO:0000256" key="2">
    <source>
        <dbReference type="ARBA" id="ARBA00008017"/>
    </source>
</evidence>
<feature type="transmembrane region" description="Helical" evidence="7">
    <location>
        <begin position="103"/>
        <end position="124"/>
    </location>
</feature>
<dbReference type="InterPro" id="IPR006685">
    <property type="entry name" value="MscS_channel_2nd"/>
</dbReference>
<dbReference type="RefSeq" id="WP_092842151.1">
    <property type="nucleotide sequence ID" value="NZ_FOVP01000031.1"/>
</dbReference>
<dbReference type="InterPro" id="IPR045275">
    <property type="entry name" value="MscS_archaea/bacteria_type"/>
</dbReference>
<dbReference type="InterPro" id="IPR010920">
    <property type="entry name" value="LSM_dom_sf"/>
</dbReference>
<comment type="function">
    <text evidence="7">Mechanosensitive channel that participates in the regulation of osmotic pressure changes within the cell, opening in response to stretch forces in the membrane lipid bilayer, without the need for other proteins. Contributes to normal resistance to hypoosmotic shock. Forms an ion channel of 1.0 nanosiemens conductance with a slight preference for anions.</text>
</comment>
<dbReference type="Pfam" id="PF00924">
    <property type="entry name" value="MS_channel_2nd"/>
    <property type="match status" value="1"/>
</dbReference>
<dbReference type="InterPro" id="IPR023408">
    <property type="entry name" value="MscS_beta-dom_sf"/>
</dbReference>
<evidence type="ECO:0000256" key="6">
    <source>
        <dbReference type="ARBA" id="ARBA00023136"/>
    </source>
</evidence>
<dbReference type="SUPFAM" id="SSF82689">
    <property type="entry name" value="Mechanosensitive channel protein MscS (YggB), C-terminal domain"/>
    <property type="match status" value="1"/>
</dbReference>
<dbReference type="AlphaFoldDB" id="A0A1I5GHW1"/>
<proteinExistence type="inferred from homology"/>
<sequence>MNIKRHMRRLFLPAVALSVSISLAWYQAELPEYLADNDGFSLLLTAAIYLTTAWVASRMVAMILDQLGGKRRYPRLLSDLITAILFLAAFVAIASLYTGQGAFGALAGSTIILALLGFAIRNVVADTLSGIALAIEAPFRIGDWIDIDTLAQGKAIEIGWRTTRLLTVDGTYMILPNSQISRQRITNFSAPKRDFRAQLNITLDHVLAIGNARKIMLEALRQGKTIQQDPAPDIRVRSYEEGGISYTVRYWVPRFERAVDCRDEVYSLIDDALRRAGSIAPYRRIQLVSAVTDPEEDAAAVPLAQPGLSLD</sequence>
<keyword evidence="7" id="KW-0406">Ion transport</keyword>
<feature type="transmembrane region" description="Helical" evidence="7">
    <location>
        <begin position="76"/>
        <end position="97"/>
    </location>
</feature>
<feature type="domain" description="Mechanosensitive ion channel MscS" evidence="8">
    <location>
        <begin position="122"/>
        <end position="189"/>
    </location>
</feature>
<dbReference type="InterPro" id="IPR011066">
    <property type="entry name" value="MscS_channel_C_sf"/>
</dbReference>
<dbReference type="EMBL" id="FOVP01000031">
    <property type="protein sequence ID" value="SFO35618.1"/>
    <property type="molecule type" value="Genomic_DNA"/>
</dbReference>
<feature type="domain" description="Mechanosensitive ion channel MscS C-terminal" evidence="9">
    <location>
        <begin position="209"/>
        <end position="277"/>
    </location>
</feature>
<comment type="similarity">
    <text evidence="2 7">Belongs to the MscS (TC 1.A.23) family.</text>
</comment>
<evidence type="ECO:0000256" key="5">
    <source>
        <dbReference type="ARBA" id="ARBA00022989"/>
    </source>
</evidence>
<evidence type="ECO:0000259" key="9">
    <source>
        <dbReference type="Pfam" id="PF21082"/>
    </source>
</evidence>
<protein>
    <recommendedName>
        <fullName evidence="7">Small-conductance mechanosensitive channel</fullName>
    </recommendedName>
</protein>
<dbReference type="PANTHER" id="PTHR30221">
    <property type="entry name" value="SMALL-CONDUCTANCE MECHANOSENSITIVE CHANNEL"/>
    <property type="match status" value="1"/>
</dbReference>
<comment type="caution">
    <text evidence="7">Lacks conserved residue(s) required for the propagation of feature annotation.</text>
</comment>
<gene>
    <name evidence="10" type="ORF">SAMN04487859_1319</name>
</gene>
<dbReference type="PANTHER" id="PTHR30221:SF1">
    <property type="entry name" value="SMALL-CONDUCTANCE MECHANOSENSITIVE CHANNEL"/>
    <property type="match status" value="1"/>
</dbReference>
<keyword evidence="4 7" id="KW-0812">Transmembrane</keyword>
<comment type="subcellular location">
    <subcellularLocation>
        <location evidence="7">Cell inner membrane</location>
        <topology evidence="7">Multi-pass membrane protein</topology>
    </subcellularLocation>
    <subcellularLocation>
        <location evidence="1">Cell membrane</location>
        <topology evidence="1">Multi-pass membrane protein</topology>
    </subcellularLocation>
</comment>
<feature type="transmembrane region" description="Helical" evidence="7">
    <location>
        <begin position="40"/>
        <end position="64"/>
    </location>
</feature>